<protein>
    <submittedName>
        <fullName evidence="2">Oidioi.mRNA.OKI2018_I69.chr2.g5523.t1.cds</fullName>
    </submittedName>
</protein>
<sequence length="273" mass="30739">MEEFILGKGAKKQEIETEVRVDAGEAVQDLKRSMLEGTKSHCYQKQRPQACMTLADFYRERKQDLAAAARTITDCCERLKNASCCWESGILKANGFEKTKIAHNFPEAVNDFKTACLAENAETPVDRHATAKSCFALSEILRRDLSLASEGQKKMTPVVKSLLDEMNVKSLVIRGCKLGSWEACNSYAIMSFDGLFGVEKDVQFGLNLAEKSCLHGNEIKACVNLEKIFSEGLLGVEKDKKREMKLESYQRKIEELSDDFELDLERVDDLDRS</sequence>
<evidence type="ECO:0000313" key="3">
    <source>
        <dbReference type="Proteomes" id="UP001158576"/>
    </source>
</evidence>
<proteinExistence type="predicted"/>
<name>A0ABN7T3W5_OIKDI</name>
<feature type="coiled-coil region" evidence="1">
    <location>
        <begin position="239"/>
        <end position="266"/>
    </location>
</feature>
<evidence type="ECO:0000256" key="1">
    <source>
        <dbReference type="SAM" id="Coils"/>
    </source>
</evidence>
<accession>A0ABN7T3W5</accession>
<dbReference type="PANTHER" id="PTHR13891">
    <property type="entry name" value="CYTOCHROME C OXIDASE ASSEMBLY FACTOR 7"/>
    <property type="match status" value="1"/>
</dbReference>
<dbReference type="Gene3D" id="1.25.40.10">
    <property type="entry name" value="Tetratricopeptide repeat domain"/>
    <property type="match status" value="1"/>
</dbReference>
<dbReference type="EMBL" id="OU015567">
    <property type="protein sequence ID" value="CAG5111193.1"/>
    <property type="molecule type" value="Genomic_DNA"/>
</dbReference>
<gene>
    <name evidence="2" type="ORF">OKIOD_LOCUS14288</name>
</gene>
<dbReference type="InterPro" id="IPR011990">
    <property type="entry name" value="TPR-like_helical_dom_sf"/>
</dbReference>
<keyword evidence="1" id="KW-0175">Coiled coil</keyword>
<dbReference type="Proteomes" id="UP001158576">
    <property type="component" value="Chromosome 2"/>
</dbReference>
<evidence type="ECO:0000313" key="2">
    <source>
        <dbReference type="EMBL" id="CAG5111193.1"/>
    </source>
</evidence>
<dbReference type="PANTHER" id="PTHR13891:SF1">
    <property type="entry name" value="CYTOCHROME C OXIDASE ASSEMBLY FACTOR 7"/>
    <property type="match status" value="1"/>
</dbReference>
<organism evidence="2 3">
    <name type="scientific">Oikopleura dioica</name>
    <name type="common">Tunicate</name>
    <dbReference type="NCBI Taxonomy" id="34765"/>
    <lineage>
        <taxon>Eukaryota</taxon>
        <taxon>Metazoa</taxon>
        <taxon>Chordata</taxon>
        <taxon>Tunicata</taxon>
        <taxon>Appendicularia</taxon>
        <taxon>Copelata</taxon>
        <taxon>Oikopleuridae</taxon>
        <taxon>Oikopleura</taxon>
    </lineage>
</organism>
<reference evidence="2 3" key="1">
    <citation type="submission" date="2021-04" db="EMBL/GenBank/DDBJ databases">
        <authorList>
            <person name="Bliznina A."/>
        </authorList>
    </citation>
    <scope>NUCLEOTIDE SEQUENCE [LARGE SCALE GENOMIC DNA]</scope>
</reference>
<dbReference type="SUPFAM" id="SSF81901">
    <property type="entry name" value="HCP-like"/>
    <property type="match status" value="2"/>
</dbReference>
<dbReference type="InterPro" id="IPR040239">
    <property type="entry name" value="HcpB-like"/>
</dbReference>
<keyword evidence="3" id="KW-1185">Reference proteome</keyword>